<dbReference type="PANTHER" id="PTHR10395">
    <property type="entry name" value="URICASE AND TRANSTHYRETIN-RELATED"/>
    <property type="match status" value="1"/>
</dbReference>
<comment type="similarity">
    <text evidence="3 7">Belongs to the transthyretin family. 5-hydroxyisourate hydrolase subfamily.</text>
</comment>
<dbReference type="InterPro" id="IPR014306">
    <property type="entry name" value="Hydroxyisourate_hydrolase"/>
</dbReference>
<feature type="domain" description="Transthyretin/hydroxyisourate hydrolase" evidence="8">
    <location>
        <begin position="3"/>
        <end position="121"/>
    </location>
</feature>
<dbReference type="AlphaFoldDB" id="A0A0X2NQL5"/>
<evidence type="ECO:0000259" key="8">
    <source>
        <dbReference type="Pfam" id="PF00576"/>
    </source>
</evidence>
<comment type="catalytic activity">
    <reaction evidence="1 7">
        <text>5-hydroxyisourate + H2O = 5-hydroxy-2-oxo-4-ureido-2,5-dihydro-1H-imidazole-5-carboxylate + H(+)</text>
        <dbReference type="Rhea" id="RHEA:23736"/>
        <dbReference type="ChEBI" id="CHEBI:15377"/>
        <dbReference type="ChEBI" id="CHEBI:15378"/>
        <dbReference type="ChEBI" id="CHEBI:18072"/>
        <dbReference type="ChEBI" id="CHEBI:58639"/>
        <dbReference type="EC" id="3.5.2.17"/>
    </reaction>
</comment>
<dbReference type="PANTHER" id="PTHR10395:SF7">
    <property type="entry name" value="5-HYDROXYISOURATE HYDROLASE"/>
    <property type="match status" value="1"/>
</dbReference>
<evidence type="ECO:0000313" key="10">
    <source>
        <dbReference type="Proteomes" id="UP000182498"/>
    </source>
</evidence>
<evidence type="ECO:0000256" key="3">
    <source>
        <dbReference type="ARBA" id="ARBA00009850"/>
    </source>
</evidence>
<dbReference type="OrthoDB" id="9792386at2"/>
<evidence type="ECO:0000256" key="4">
    <source>
        <dbReference type="ARBA" id="ARBA00011881"/>
    </source>
</evidence>
<dbReference type="GO" id="GO:0006144">
    <property type="term" value="P:purine nucleobase metabolic process"/>
    <property type="evidence" value="ECO:0007669"/>
    <property type="project" value="UniProtKB-KW"/>
</dbReference>
<evidence type="ECO:0000256" key="2">
    <source>
        <dbReference type="ARBA" id="ARBA00002704"/>
    </source>
</evidence>
<dbReference type="Pfam" id="PF00576">
    <property type="entry name" value="Transthyretin"/>
    <property type="match status" value="1"/>
</dbReference>
<dbReference type="InterPro" id="IPR036817">
    <property type="entry name" value="Transthyretin/HIU_hydrolase_sf"/>
</dbReference>
<evidence type="ECO:0000256" key="7">
    <source>
        <dbReference type="RuleBase" id="RU361270"/>
    </source>
</evidence>
<evidence type="ECO:0000256" key="1">
    <source>
        <dbReference type="ARBA" id="ARBA00001043"/>
    </source>
</evidence>
<reference evidence="10" key="1">
    <citation type="submission" date="2015-11" db="EMBL/GenBank/DDBJ databases">
        <authorList>
            <person name="Dugat-Bony E."/>
        </authorList>
    </citation>
    <scope>NUCLEOTIDE SEQUENCE [LARGE SCALE GENOMIC DNA]</scope>
    <source>
        <strain evidence="10">Mu292</strain>
    </source>
</reference>
<dbReference type="GO" id="GO:0033971">
    <property type="term" value="F:hydroxyisourate hydrolase activity"/>
    <property type="evidence" value="ECO:0007669"/>
    <property type="project" value="UniProtKB-EC"/>
</dbReference>
<name>A0A0X2NQL5_9CORY</name>
<evidence type="ECO:0000256" key="5">
    <source>
        <dbReference type="ARBA" id="ARBA00022631"/>
    </source>
</evidence>
<dbReference type="Gene3D" id="2.60.40.180">
    <property type="entry name" value="Transthyretin/hydroxyisourate hydrolase domain"/>
    <property type="match status" value="1"/>
</dbReference>
<sequence length="122" mass="13275">MSLSTHCLNTTTGLPAQGLQVELVKLEVTDHGPDVTADPTVLESATTDADGRYRFTVDPAPGTYRLRFHTGDFLAAADTATLYPWVDITFTVEDPEVDPANPSHLHIPLLLNPFGYSTYRGS</sequence>
<keyword evidence="5 7" id="KW-0659">Purine metabolism</keyword>
<keyword evidence="10" id="KW-1185">Reference proteome</keyword>
<keyword evidence="6 7" id="KW-0378">Hydrolase</keyword>
<comment type="function">
    <text evidence="2">Catalyzes the hydrolysis of 5-hydroxyisourate (HIU) to 2-oxo-4-hydroxy-4-carboxy-5-ureidoimidazoline (OHCU).</text>
</comment>
<organism evidence="9 10">
    <name type="scientific">Corynebacterium variabile</name>
    <dbReference type="NCBI Taxonomy" id="1727"/>
    <lineage>
        <taxon>Bacteria</taxon>
        <taxon>Bacillati</taxon>
        <taxon>Actinomycetota</taxon>
        <taxon>Actinomycetes</taxon>
        <taxon>Mycobacteriales</taxon>
        <taxon>Corynebacteriaceae</taxon>
        <taxon>Corynebacterium</taxon>
    </lineage>
</organism>
<evidence type="ECO:0000256" key="6">
    <source>
        <dbReference type="ARBA" id="ARBA00022801"/>
    </source>
</evidence>
<comment type="subunit">
    <text evidence="4 7">Homotetramer.</text>
</comment>
<dbReference type="InterPro" id="IPR023416">
    <property type="entry name" value="Transthyretin/HIU_hydrolase_d"/>
</dbReference>
<evidence type="ECO:0000313" key="9">
    <source>
        <dbReference type="EMBL" id="CUU67001.1"/>
    </source>
</evidence>
<dbReference type="Proteomes" id="UP000182498">
    <property type="component" value="Unassembled WGS sequence"/>
</dbReference>
<accession>A0A0X2NQL5</accession>
<proteinExistence type="inferred from homology"/>
<dbReference type="NCBIfam" id="TIGR02962">
    <property type="entry name" value="hdxy_isourate"/>
    <property type="match status" value="1"/>
</dbReference>
<dbReference type="EC" id="3.5.2.17" evidence="7"/>
<protein>
    <recommendedName>
        <fullName evidence="7">5-hydroxyisourate hydrolase</fullName>
        <shortName evidence="7">HIU hydrolase</shortName>
        <shortName evidence="7">HIUHase</shortName>
        <ecNumber evidence="7">3.5.2.17</ecNumber>
    </recommendedName>
</protein>
<dbReference type="EMBL" id="FAUH01000017">
    <property type="protein sequence ID" value="CUU67001.1"/>
    <property type="molecule type" value="Genomic_DNA"/>
</dbReference>
<dbReference type="RefSeq" id="WP_073884560.1">
    <property type="nucleotide sequence ID" value="NZ_DAMCIH010000003.1"/>
</dbReference>
<gene>
    <name evidence="9" type="ORF">CVAR292_02354</name>
</gene>
<dbReference type="SUPFAM" id="SSF49472">
    <property type="entry name" value="Transthyretin (synonym: prealbumin)"/>
    <property type="match status" value="1"/>
</dbReference>